<dbReference type="InterPro" id="IPR001764">
    <property type="entry name" value="Glyco_hydro_3_N"/>
</dbReference>
<dbReference type="Pfam" id="PF01915">
    <property type="entry name" value="Glyco_hydro_3_C"/>
    <property type="match status" value="1"/>
</dbReference>
<sequence>MLKKTLLLSAIAATCCVNAGGQNYPKLGTDPIDEVINAMTLDEKLDMVIGAAGIDTDEKATIGNSSELVPGAAGQTNAIPRLGIPAIIMADGPAGVRIDPTREGTDKTFYCTHFPVATVVSSTWNTELAGQIGQAMGDETSHYGIDVLLAPATNIMRNPLNGRNYEYYSEDPLLAGKISVAVVNGIQSNGVGTSLKHFALNNQETNRTSNNVVGSPRTFREIYLKPFEIVVKETQPWTVMTSYNRINGTMASERADLVTEILRHEWGFNGMVVSDWFGGQYATAQMEAGNDLIMPGKTAQREELKRSIVNGHISMEIIDRNIRHILEFIMRTPTFKGHKADNNPDLKAHALITRNAATEGMVLLKNDGGALPLAGGTRKVAVFGRTSYDFIAGGTGSGNVNHAYVVSLTEGLGNAGLRIDRKVQKAYLDYIPKAKAALDKGKKERDRFLPEKLIDEMELPQDMLDKAAKGNDMAIITIGKTSGESMERNVSDNFNLTPAELKMVEGVCGAFHKAGKKVVVILNVCGPVETETWTSMPDAILCVWLPGQEGGNSVADVLTGKECPSGRLPMTWVKRYADVCNKADFPMPDEISEDLINKALAAFKDKRTEGTVRNFDYTEYNEGVYVGYRYYTTKGVSVAYPFGYGLSYTTFEQGRPEVSVNADGDITVRTTVKNTGGMAGKDVVQVYVSAPGKDMDKPARELKGFAKTRKLAPGETQTVEIKIPYVSLASFNEKDSQWQVESGEYKVMVASDAADMAPMTVTVSEKGRVTERVRPCLLKEMK</sequence>
<evidence type="ECO:0000256" key="1">
    <source>
        <dbReference type="ARBA" id="ARBA00005336"/>
    </source>
</evidence>
<reference evidence="7" key="2">
    <citation type="journal article" date="2021" name="Sci. Rep.">
        <title>The distribution of antibiotic resistance genes in chicken gut microbiota commensals.</title>
        <authorList>
            <person name="Juricova H."/>
            <person name="Matiasovicova J."/>
            <person name="Kubasova T."/>
            <person name="Cejkova D."/>
            <person name="Rychlik I."/>
        </authorList>
    </citation>
    <scope>NUCLEOTIDE SEQUENCE</scope>
    <source>
        <strain evidence="7">An824</strain>
    </source>
</reference>
<dbReference type="GO" id="GO:0005975">
    <property type="term" value="P:carbohydrate metabolic process"/>
    <property type="evidence" value="ECO:0007669"/>
    <property type="project" value="InterPro"/>
</dbReference>
<gene>
    <name evidence="7" type="ORF">H6A34_13050</name>
</gene>
<keyword evidence="4" id="KW-0326">Glycosidase</keyword>
<name>A0A938WXA7_9BACT</name>
<dbReference type="PANTHER" id="PTHR42715">
    <property type="entry name" value="BETA-GLUCOSIDASE"/>
    <property type="match status" value="1"/>
</dbReference>
<dbReference type="InterPro" id="IPR050288">
    <property type="entry name" value="Cellulose_deg_GH3"/>
</dbReference>
<dbReference type="InterPro" id="IPR013783">
    <property type="entry name" value="Ig-like_fold"/>
</dbReference>
<organism evidence="7 8">
    <name type="scientific">Marseilla massiliensis</name>
    <dbReference type="NCBI Taxonomy" id="1841864"/>
    <lineage>
        <taxon>Bacteria</taxon>
        <taxon>Pseudomonadati</taxon>
        <taxon>Bacteroidota</taxon>
        <taxon>Bacteroidia</taxon>
        <taxon>Bacteroidales</taxon>
        <taxon>Prevotellaceae</taxon>
        <taxon>Marseilla</taxon>
    </lineage>
</organism>
<evidence type="ECO:0000256" key="5">
    <source>
        <dbReference type="SAM" id="SignalP"/>
    </source>
</evidence>
<proteinExistence type="inferred from homology"/>
<comment type="similarity">
    <text evidence="1 4">Belongs to the glycosyl hydrolase 3 family.</text>
</comment>
<dbReference type="SUPFAM" id="SSF52279">
    <property type="entry name" value="Beta-D-glucan exohydrolase, C-terminal domain"/>
    <property type="match status" value="1"/>
</dbReference>
<dbReference type="GO" id="GO:0008422">
    <property type="term" value="F:beta-glucosidase activity"/>
    <property type="evidence" value="ECO:0007669"/>
    <property type="project" value="UniProtKB-ARBA"/>
</dbReference>
<accession>A0A938WXA7</accession>
<dbReference type="Proteomes" id="UP000706891">
    <property type="component" value="Unassembled WGS sequence"/>
</dbReference>
<dbReference type="AlphaFoldDB" id="A0A938WXA7"/>
<keyword evidence="2 4" id="KW-0378">Hydrolase</keyword>
<dbReference type="InterPro" id="IPR026891">
    <property type="entry name" value="Fn3-like"/>
</dbReference>
<dbReference type="InterPro" id="IPR002772">
    <property type="entry name" value="Glyco_hydro_3_C"/>
</dbReference>
<protein>
    <submittedName>
        <fullName evidence="7">Glycoside hydrolase family 3 C-terminal domain-containing protein</fullName>
    </submittedName>
</protein>
<dbReference type="InterPro" id="IPR036881">
    <property type="entry name" value="Glyco_hydro_3_C_sf"/>
</dbReference>
<dbReference type="PRINTS" id="PR00133">
    <property type="entry name" value="GLHYDRLASE3"/>
</dbReference>
<dbReference type="InterPro" id="IPR019800">
    <property type="entry name" value="Glyco_hydro_3_AS"/>
</dbReference>
<keyword evidence="5" id="KW-0732">Signal</keyword>
<dbReference type="InterPro" id="IPR036962">
    <property type="entry name" value="Glyco_hydro_3_N_sf"/>
</dbReference>
<dbReference type="Pfam" id="PF14310">
    <property type="entry name" value="Fn3-like"/>
    <property type="match status" value="1"/>
</dbReference>
<dbReference type="SMART" id="SM01217">
    <property type="entry name" value="Fn3_like"/>
    <property type="match status" value="1"/>
</dbReference>
<dbReference type="InterPro" id="IPR017853">
    <property type="entry name" value="GH"/>
</dbReference>
<dbReference type="Gene3D" id="2.60.40.10">
    <property type="entry name" value="Immunoglobulins"/>
    <property type="match status" value="1"/>
</dbReference>
<dbReference type="Gene3D" id="3.20.20.300">
    <property type="entry name" value="Glycoside hydrolase, family 3, N-terminal domain"/>
    <property type="match status" value="1"/>
</dbReference>
<feature type="signal peptide" evidence="5">
    <location>
        <begin position="1"/>
        <end position="19"/>
    </location>
</feature>
<dbReference type="Pfam" id="PF00933">
    <property type="entry name" value="Glyco_hydro_3"/>
    <property type="match status" value="1"/>
</dbReference>
<dbReference type="FunFam" id="2.60.40.10:FF:000495">
    <property type="entry name" value="Periplasmic beta-glucosidase"/>
    <property type="match status" value="1"/>
</dbReference>
<evidence type="ECO:0000259" key="6">
    <source>
        <dbReference type="SMART" id="SM01217"/>
    </source>
</evidence>
<dbReference type="Gene3D" id="3.40.50.1700">
    <property type="entry name" value="Glycoside hydrolase family 3 C-terminal domain"/>
    <property type="match status" value="1"/>
</dbReference>
<keyword evidence="3" id="KW-0119">Carbohydrate metabolism</keyword>
<comment type="caution">
    <text evidence="7">The sequence shown here is derived from an EMBL/GenBank/DDBJ whole genome shotgun (WGS) entry which is preliminary data.</text>
</comment>
<dbReference type="EMBL" id="JACJJG010000129">
    <property type="protein sequence ID" value="MBM6674794.1"/>
    <property type="molecule type" value="Genomic_DNA"/>
</dbReference>
<reference evidence="7" key="1">
    <citation type="submission" date="2020-08" db="EMBL/GenBank/DDBJ databases">
        <authorList>
            <person name="Cejkova D."/>
            <person name="Kubasova T."/>
            <person name="Jahodarova E."/>
            <person name="Rychlik I."/>
        </authorList>
    </citation>
    <scope>NUCLEOTIDE SEQUENCE</scope>
    <source>
        <strain evidence="7">An824</strain>
    </source>
</reference>
<evidence type="ECO:0000313" key="7">
    <source>
        <dbReference type="EMBL" id="MBM6674794.1"/>
    </source>
</evidence>
<dbReference type="SUPFAM" id="SSF51445">
    <property type="entry name" value="(Trans)glycosidases"/>
    <property type="match status" value="1"/>
</dbReference>
<keyword evidence="8" id="KW-1185">Reference proteome</keyword>
<evidence type="ECO:0000313" key="8">
    <source>
        <dbReference type="Proteomes" id="UP000706891"/>
    </source>
</evidence>
<evidence type="ECO:0000256" key="4">
    <source>
        <dbReference type="RuleBase" id="RU361161"/>
    </source>
</evidence>
<feature type="domain" description="Fibronectin type III-like" evidence="6">
    <location>
        <begin position="682"/>
        <end position="753"/>
    </location>
</feature>
<feature type="chain" id="PRO_5036975617" evidence="5">
    <location>
        <begin position="20"/>
        <end position="782"/>
    </location>
</feature>
<dbReference type="PANTHER" id="PTHR42715:SF10">
    <property type="entry name" value="BETA-GLUCOSIDASE"/>
    <property type="match status" value="1"/>
</dbReference>
<evidence type="ECO:0000256" key="2">
    <source>
        <dbReference type="ARBA" id="ARBA00022801"/>
    </source>
</evidence>
<dbReference type="RefSeq" id="WP_205105872.1">
    <property type="nucleotide sequence ID" value="NZ_JACJJG010000129.1"/>
</dbReference>
<dbReference type="PROSITE" id="PS00775">
    <property type="entry name" value="GLYCOSYL_HYDROL_F3"/>
    <property type="match status" value="1"/>
</dbReference>
<evidence type="ECO:0000256" key="3">
    <source>
        <dbReference type="ARBA" id="ARBA00023277"/>
    </source>
</evidence>